<dbReference type="EMBL" id="CM037161">
    <property type="protein sequence ID" value="KAH7853436.1"/>
    <property type="molecule type" value="Genomic_DNA"/>
</dbReference>
<accession>A0ACB7YIN2</accession>
<dbReference type="Proteomes" id="UP000828048">
    <property type="component" value="Chromosome 11"/>
</dbReference>
<evidence type="ECO:0000313" key="1">
    <source>
        <dbReference type="EMBL" id="KAH7853436.1"/>
    </source>
</evidence>
<comment type="caution">
    <text evidence="1">The sequence shown here is derived from an EMBL/GenBank/DDBJ whole genome shotgun (WGS) entry which is preliminary data.</text>
</comment>
<keyword evidence="2" id="KW-1185">Reference proteome</keyword>
<proteinExistence type="predicted"/>
<gene>
    <name evidence="1" type="ORF">Vadar_002373</name>
</gene>
<reference evidence="1 2" key="1">
    <citation type="journal article" date="2021" name="Hortic Res">
        <title>High-quality reference genome and annotation aids understanding of berry development for evergreen blueberry (Vaccinium darrowii).</title>
        <authorList>
            <person name="Yu J."/>
            <person name="Hulse-Kemp A.M."/>
            <person name="Babiker E."/>
            <person name="Staton M."/>
        </authorList>
    </citation>
    <scope>NUCLEOTIDE SEQUENCE [LARGE SCALE GENOMIC DNA]</scope>
    <source>
        <strain evidence="2">cv. NJ 8807/NJ 8810</strain>
        <tissue evidence="1">Young leaf</tissue>
    </source>
</reference>
<evidence type="ECO:0000313" key="2">
    <source>
        <dbReference type="Proteomes" id="UP000828048"/>
    </source>
</evidence>
<sequence>MEISNSETQLHFVQVEMVKCESCGLTEECTLAYISRIRERYNGRWICGLCIEAVKYEVLRSEKLITTEEALNRHVDFCKKFQSSIGETEDPISVVGRILRRSLDSPRSTPSSPVRERRQTPLIRCESCFSSISQ</sequence>
<protein>
    <submittedName>
        <fullName evidence="1">Uncharacterized protein</fullName>
    </submittedName>
</protein>
<name>A0ACB7YIN2_9ERIC</name>
<organism evidence="1 2">
    <name type="scientific">Vaccinium darrowii</name>
    <dbReference type="NCBI Taxonomy" id="229202"/>
    <lineage>
        <taxon>Eukaryota</taxon>
        <taxon>Viridiplantae</taxon>
        <taxon>Streptophyta</taxon>
        <taxon>Embryophyta</taxon>
        <taxon>Tracheophyta</taxon>
        <taxon>Spermatophyta</taxon>
        <taxon>Magnoliopsida</taxon>
        <taxon>eudicotyledons</taxon>
        <taxon>Gunneridae</taxon>
        <taxon>Pentapetalae</taxon>
        <taxon>asterids</taxon>
        <taxon>Ericales</taxon>
        <taxon>Ericaceae</taxon>
        <taxon>Vaccinioideae</taxon>
        <taxon>Vaccinieae</taxon>
        <taxon>Vaccinium</taxon>
    </lineage>
</organism>